<name>A0A0F9TY99_9ZZZZ</name>
<proteinExistence type="predicted"/>
<dbReference type="AlphaFoldDB" id="A0A0F9TY99"/>
<organism evidence="1">
    <name type="scientific">marine sediment metagenome</name>
    <dbReference type="NCBI Taxonomy" id="412755"/>
    <lineage>
        <taxon>unclassified sequences</taxon>
        <taxon>metagenomes</taxon>
        <taxon>ecological metagenomes</taxon>
    </lineage>
</organism>
<gene>
    <name evidence="1" type="ORF">LCGC14_0334450</name>
</gene>
<dbReference type="EMBL" id="LAZR01000239">
    <property type="protein sequence ID" value="KKN79937.1"/>
    <property type="molecule type" value="Genomic_DNA"/>
</dbReference>
<protein>
    <submittedName>
        <fullName evidence="1">Uncharacterized protein</fullName>
    </submittedName>
</protein>
<sequence>MPKTGFVMDRGWQRLDLAFDGRKFKGVARKHLRLAAERNGKLALGAVRRGIRRGGFEGNAELTEHIKGSGKKPLVDSGTRLFQGLTSEVQSDDKTVFIGFLLADRNFEAAAAIHEGAVIKVSQAMRDMFRLLWMVSVGNMIPERLTGRAAELWGRRPGGWLPLKPSTKVIIIPARPFIKRAFEEPKLRAAVKRQWEQAIQRSLKAQSKGKSK</sequence>
<comment type="caution">
    <text evidence="1">The sequence shown here is derived from an EMBL/GenBank/DDBJ whole genome shotgun (WGS) entry which is preliminary data.</text>
</comment>
<accession>A0A0F9TY99</accession>
<evidence type="ECO:0000313" key="1">
    <source>
        <dbReference type="EMBL" id="KKN79937.1"/>
    </source>
</evidence>
<reference evidence="1" key="1">
    <citation type="journal article" date="2015" name="Nature">
        <title>Complex archaea that bridge the gap between prokaryotes and eukaryotes.</title>
        <authorList>
            <person name="Spang A."/>
            <person name="Saw J.H."/>
            <person name="Jorgensen S.L."/>
            <person name="Zaremba-Niedzwiedzka K."/>
            <person name="Martijn J."/>
            <person name="Lind A.E."/>
            <person name="van Eijk R."/>
            <person name="Schleper C."/>
            <person name="Guy L."/>
            <person name="Ettema T.J."/>
        </authorList>
    </citation>
    <scope>NUCLEOTIDE SEQUENCE</scope>
</reference>